<organism evidence="1 2">
    <name type="scientific">Helianthus annuus</name>
    <name type="common">Common sunflower</name>
    <dbReference type="NCBI Taxonomy" id="4232"/>
    <lineage>
        <taxon>Eukaryota</taxon>
        <taxon>Viridiplantae</taxon>
        <taxon>Streptophyta</taxon>
        <taxon>Embryophyta</taxon>
        <taxon>Tracheophyta</taxon>
        <taxon>Spermatophyta</taxon>
        <taxon>Magnoliopsida</taxon>
        <taxon>eudicotyledons</taxon>
        <taxon>Gunneridae</taxon>
        <taxon>Pentapetalae</taxon>
        <taxon>asterids</taxon>
        <taxon>campanulids</taxon>
        <taxon>Asterales</taxon>
        <taxon>Asteraceae</taxon>
        <taxon>Asteroideae</taxon>
        <taxon>Heliantheae alliance</taxon>
        <taxon>Heliantheae</taxon>
        <taxon>Helianthus</taxon>
    </lineage>
</organism>
<dbReference type="AlphaFoldDB" id="A0A9K3IMF3"/>
<protein>
    <submittedName>
        <fullName evidence="1">Uncharacterized protein</fullName>
    </submittedName>
</protein>
<reference evidence="1" key="2">
    <citation type="submission" date="2020-06" db="EMBL/GenBank/DDBJ databases">
        <title>Helianthus annuus Genome sequencing and assembly Release 2.</title>
        <authorList>
            <person name="Gouzy J."/>
            <person name="Langlade N."/>
            <person name="Munos S."/>
        </authorList>
    </citation>
    <scope>NUCLEOTIDE SEQUENCE</scope>
    <source>
        <tissue evidence="1">Leaves</tissue>
    </source>
</reference>
<evidence type="ECO:0000313" key="2">
    <source>
        <dbReference type="Proteomes" id="UP000215914"/>
    </source>
</evidence>
<reference evidence="1" key="1">
    <citation type="journal article" date="2017" name="Nature">
        <title>The sunflower genome provides insights into oil metabolism, flowering and Asterid evolution.</title>
        <authorList>
            <person name="Badouin H."/>
            <person name="Gouzy J."/>
            <person name="Grassa C.J."/>
            <person name="Murat F."/>
            <person name="Staton S.E."/>
            <person name="Cottret L."/>
            <person name="Lelandais-Briere C."/>
            <person name="Owens G.L."/>
            <person name="Carrere S."/>
            <person name="Mayjonade B."/>
            <person name="Legrand L."/>
            <person name="Gill N."/>
            <person name="Kane N.C."/>
            <person name="Bowers J.E."/>
            <person name="Hubner S."/>
            <person name="Bellec A."/>
            <person name="Berard A."/>
            <person name="Berges H."/>
            <person name="Blanchet N."/>
            <person name="Boniface M.C."/>
            <person name="Brunel D."/>
            <person name="Catrice O."/>
            <person name="Chaidir N."/>
            <person name="Claudel C."/>
            <person name="Donnadieu C."/>
            <person name="Faraut T."/>
            <person name="Fievet G."/>
            <person name="Helmstetter N."/>
            <person name="King M."/>
            <person name="Knapp S.J."/>
            <person name="Lai Z."/>
            <person name="Le Paslier M.C."/>
            <person name="Lippi Y."/>
            <person name="Lorenzon L."/>
            <person name="Mandel J.R."/>
            <person name="Marage G."/>
            <person name="Marchand G."/>
            <person name="Marquand E."/>
            <person name="Bret-Mestries E."/>
            <person name="Morien E."/>
            <person name="Nambeesan S."/>
            <person name="Nguyen T."/>
            <person name="Pegot-Espagnet P."/>
            <person name="Pouilly N."/>
            <person name="Raftis F."/>
            <person name="Sallet E."/>
            <person name="Schiex T."/>
            <person name="Thomas J."/>
            <person name="Vandecasteele C."/>
            <person name="Vares D."/>
            <person name="Vear F."/>
            <person name="Vautrin S."/>
            <person name="Crespi M."/>
            <person name="Mangin B."/>
            <person name="Burke J.M."/>
            <person name="Salse J."/>
            <person name="Munos S."/>
            <person name="Vincourt P."/>
            <person name="Rieseberg L.H."/>
            <person name="Langlade N.B."/>
        </authorList>
    </citation>
    <scope>NUCLEOTIDE SEQUENCE</scope>
    <source>
        <tissue evidence="1">Leaves</tissue>
    </source>
</reference>
<dbReference type="Gramene" id="mRNA:HanXRQr2_Chr07g0302511">
    <property type="protein sequence ID" value="CDS:HanXRQr2_Chr07g0302511.1"/>
    <property type="gene ID" value="HanXRQr2_Chr07g0302511"/>
</dbReference>
<sequence>MRVRALGKVHFSTSRHLAGLQWKSLLIFTTIKSKFHVITFRLARRGHINPHVYG</sequence>
<keyword evidence="2" id="KW-1185">Reference proteome</keyword>
<dbReference type="Proteomes" id="UP000215914">
    <property type="component" value="Unassembled WGS sequence"/>
</dbReference>
<accession>A0A9K3IMF3</accession>
<dbReference type="EMBL" id="MNCJ02000322">
    <property type="protein sequence ID" value="KAF5799260.1"/>
    <property type="molecule type" value="Genomic_DNA"/>
</dbReference>
<name>A0A9K3IMF3_HELAN</name>
<comment type="caution">
    <text evidence="1">The sequence shown here is derived from an EMBL/GenBank/DDBJ whole genome shotgun (WGS) entry which is preliminary data.</text>
</comment>
<gene>
    <name evidence="1" type="ORF">HanXRQr2_Chr07g0302511</name>
</gene>
<evidence type="ECO:0000313" key="1">
    <source>
        <dbReference type="EMBL" id="KAF5799260.1"/>
    </source>
</evidence>
<proteinExistence type="predicted"/>